<name>A0A0F9DQB8_9ZZZZ</name>
<organism evidence="1">
    <name type="scientific">marine sediment metagenome</name>
    <dbReference type="NCBI Taxonomy" id="412755"/>
    <lineage>
        <taxon>unclassified sequences</taxon>
        <taxon>metagenomes</taxon>
        <taxon>ecological metagenomes</taxon>
    </lineage>
</organism>
<reference evidence="1" key="1">
    <citation type="journal article" date="2015" name="Nature">
        <title>Complex archaea that bridge the gap between prokaryotes and eukaryotes.</title>
        <authorList>
            <person name="Spang A."/>
            <person name="Saw J.H."/>
            <person name="Jorgensen S.L."/>
            <person name="Zaremba-Niedzwiedzka K."/>
            <person name="Martijn J."/>
            <person name="Lind A.E."/>
            <person name="van Eijk R."/>
            <person name="Schleper C."/>
            <person name="Guy L."/>
            <person name="Ettema T.J."/>
        </authorList>
    </citation>
    <scope>NUCLEOTIDE SEQUENCE</scope>
</reference>
<gene>
    <name evidence="1" type="ORF">LCGC14_2169470</name>
</gene>
<evidence type="ECO:0000313" key="1">
    <source>
        <dbReference type="EMBL" id="KKL63998.1"/>
    </source>
</evidence>
<comment type="caution">
    <text evidence="1">The sequence shown here is derived from an EMBL/GenBank/DDBJ whole genome shotgun (WGS) entry which is preliminary data.</text>
</comment>
<dbReference type="EMBL" id="LAZR01027980">
    <property type="protein sequence ID" value="KKL63998.1"/>
    <property type="molecule type" value="Genomic_DNA"/>
</dbReference>
<accession>A0A0F9DQB8</accession>
<feature type="non-terminal residue" evidence="1">
    <location>
        <position position="1"/>
    </location>
</feature>
<protein>
    <submittedName>
        <fullName evidence="1">Uncharacterized protein</fullName>
    </submittedName>
</protein>
<sequence>IWTVELNRKYPRCTSCGIPIPSSMIAPFTLMNWEHADNPEYFVPFKDEEEALKLDEEEALKLSGNARHNKGNLT</sequence>
<proteinExistence type="predicted"/>
<dbReference type="AlphaFoldDB" id="A0A0F9DQB8"/>